<organism evidence="3 4">
    <name type="scientific">Candidatus Phocaeicola excrementipullorum</name>
    <dbReference type="NCBI Taxonomy" id="2838731"/>
    <lineage>
        <taxon>Bacteria</taxon>
        <taxon>Pseudomonadati</taxon>
        <taxon>Bacteroidota</taxon>
        <taxon>Bacteroidia</taxon>
        <taxon>Bacteroidales</taxon>
        <taxon>Bacteroidaceae</taxon>
        <taxon>Phocaeicola</taxon>
    </lineage>
</organism>
<name>A0A948TPP4_9BACT</name>
<dbReference type="InterPro" id="IPR005130">
    <property type="entry name" value="Ser_deHydtase-like_asu"/>
</dbReference>
<dbReference type="AlphaFoldDB" id="A0A948TPP4"/>
<dbReference type="PANTHER" id="PTHR30501">
    <property type="entry name" value="UPF0597 PROTEIN YHAM"/>
    <property type="match status" value="1"/>
</dbReference>
<dbReference type="GO" id="GO:0080146">
    <property type="term" value="F:L-cysteine desulfhydrase activity"/>
    <property type="evidence" value="ECO:0007669"/>
    <property type="project" value="TreeGrafter"/>
</dbReference>
<comment type="caution">
    <text evidence="3">The sequence shown here is derived from an EMBL/GenBank/DDBJ whole genome shotgun (WGS) entry which is preliminary data.</text>
</comment>
<evidence type="ECO:0000313" key="4">
    <source>
        <dbReference type="Proteomes" id="UP000784286"/>
    </source>
</evidence>
<dbReference type="Pfam" id="PF03313">
    <property type="entry name" value="SDH_alpha"/>
    <property type="match status" value="1"/>
</dbReference>
<protein>
    <recommendedName>
        <fullName evidence="1">UPF0597 protein H9928_12000</fullName>
    </recommendedName>
</protein>
<gene>
    <name evidence="3" type="ORF">H9928_12000</name>
</gene>
<reference evidence="3" key="2">
    <citation type="submission" date="2021-04" db="EMBL/GenBank/DDBJ databases">
        <authorList>
            <person name="Gilroy R."/>
        </authorList>
    </citation>
    <scope>NUCLEOTIDE SEQUENCE</scope>
    <source>
        <strain evidence="3">8470</strain>
    </source>
</reference>
<evidence type="ECO:0000313" key="3">
    <source>
        <dbReference type="EMBL" id="MBU3857239.1"/>
    </source>
</evidence>
<evidence type="ECO:0000259" key="2">
    <source>
        <dbReference type="Pfam" id="PF03313"/>
    </source>
</evidence>
<accession>A0A948TPP4</accession>
<feature type="domain" description="Serine dehydratase-like alpha subunit" evidence="2">
    <location>
        <begin position="134"/>
        <end position="422"/>
    </location>
</feature>
<dbReference type="HAMAP" id="MF_01845">
    <property type="entry name" value="UPF0597"/>
    <property type="match status" value="1"/>
</dbReference>
<dbReference type="Proteomes" id="UP000784286">
    <property type="component" value="Unassembled WGS sequence"/>
</dbReference>
<dbReference type="PANTHER" id="PTHR30501:SF2">
    <property type="entry name" value="UPF0597 PROTEIN YHAM"/>
    <property type="match status" value="1"/>
</dbReference>
<proteinExistence type="inferred from homology"/>
<dbReference type="GO" id="GO:0019450">
    <property type="term" value="P:L-cysteine catabolic process to pyruvate"/>
    <property type="evidence" value="ECO:0007669"/>
    <property type="project" value="TreeGrafter"/>
</dbReference>
<evidence type="ECO:0000256" key="1">
    <source>
        <dbReference type="HAMAP-Rule" id="MF_01845"/>
    </source>
</evidence>
<keyword evidence="3" id="KW-0456">Lyase</keyword>
<reference evidence="3" key="1">
    <citation type="journal article" date="2021" name="PeerJ">
        <title>Extensive microbial diversity within the chicken gut microbiome revealed by metagenomics and culture.</title>
        <authorList>
            <person name="Gilroy R."/>
            <person name="Ravi A."/>
            <person name="Getino M."/>
            <person name="Pursley I."/>
            <person name="Horton D.L."/>
            <person name="Alikhan N.F."/>
            <person name="Baker D."/>
            <person name="Gharbi K."/>
            <person name="Hall N."/>
            <person name="Watson M."/>
            <person name="Adriaenssens E.M."/>
            <person name="Foster-Nyarko E."/>
            <person name="Jarju S."/>
            <person name="Secka A."/>
            <person name="Antonio M."/>
            <person name="Oren A."/>
            <person name="Chaudhuri R.R."/>
            <person name="La Ragione R."/>
            <person name="Hildebrand F."/>
            <person name="Pallen M.J."/>
        </authorList>
    </citation>
    <scope>NUCLEOTIDE SEQUENCE</scope>
    <source>
        <strain evidence="3">8470</strain>
    </source>
</reference>
<dbReference type="PIRSF" id="PIRSF006054">
    <property type="entry name" value="UCP006054"/>
    <property type="match status" value="1"/>
</dbReference>
<dbReference type="EMBL" id="JAHLFJ010000108">
    <property type="protein sequence ID" value="MBU3857239.1"/>
    <property type="molecule type" value="Genomic_DNA"/>
</dbReference>
<comment type="similarity">
    <text evidence="1">Belongs to the UPF0597 family.</text>
</comment>
<dbReference type="InterPro" id="IPR021144">
    <property type="entry name" value="UPF0597"/>
</dbReference>
<sequence length="431" mass="45455">MIPKSEREQIIALIHREVVPAIGCTEPVAVALCTAKATETLGTCPTEIDACLSANILKNAMGVGIPGTDMIGLPIAIALGAIAGKSAYGLEVLKDSGPEDVEKGKELIASNAVHISLKENIEEKLYIEVVCKGESGSVTAVISGGHTNFVYLEKNGEVLLDTRPACKREAEVGEVDLNMRKVFDFATTAPLEEIRFILEARNLNKAAAERSFNGSYGHELGKTLRYSPSEQDVLGNNTFTHILSYTSAACDARMAGAMIPVMSNSGSGNQGIAATLPVVVYAEDNCKSEEELIRALTLSHLTAIYIKQNLGKLSALCGCVVAATGSSCGITYLMGGGYDQVADAVQNMIANLTGMICDGAKPSCALKVTSGVATAVFSAILAMEGKCVSSVEGIIENDVDLSIRNLTQIGSKGMNETDKMVLDIMTHKHCD</sequence>